<dbReference type="OrthoDB" id="5378975at2759"/>
<name>A0A0C3PFE4_PISTI</name>
<dbReference type="Proteomes" id="UP000054217">
    <property type="component" value="Unassembled WGS sequence"/>
</dbReference>
<dbReference type="STRING" id="870435.A0A0C3PFE4"/>
<dbReference type="PANTHER" id="PTHR38698:SF1">
    <property type="entry name" value="FUNGAL PROTEIN"/>
    <property type="match status" value="1"/>
</dbReference>
<sequence length="357" mass="39251">MDGDFDFGTSVWGAPTDPPHLLNTTIASTFSVPSPALSHDPFDDFDDFHTPPQTQNPSIAQDDDFGDFGDFGEPGPSDSAFVFEEDVNFEENATSVEYSQSTWEALQLDPLPSEEDLRRQVEDILGSEWAKDLSEVTIDGHIRQAEGIGQFLVEPASRQLYNVLVNSPPSTEPINWVRSRIRQQHLIALGLPVNLDEILPQAGAKPLPLLNVSTRPMSAPPVAPNILPRSTPASRGNSRPGTPRSGTPQPTLRMGVPVIKQLGLGPRPQLDERRLNELLDLDPEGLNLLPLAKLEKYLSELRSETTNTSSLLTYLLQTRDALQQDSETYNKLIAELVSEAQKTKLGKRTGKRSGTLS</sequence>
<dbReference type="HOGENOM" id="CLU_731781_0_0_1"/>
<dbReference type="InterPro" id="IPR031355">
    <property type="entry name" value="YBL010C/LAA2-like"/>
</dbReference>
<evidence type="ECO:0000313" key="2">
    <source>
        <dbReference type="EMBL" id="KIO12615.1"/>
    </source>
</evidence>
<accession>A0A0C3PFE4</accession>
<keyword evidence="3" id="KW-1185">Reference proteome</keyword>
<reference evidence="2 3" key="1">
    <citation type="submission" date="2014-04" db="EMBL/GenBank/DDBJ databases">
        <authorList>
            <consortium name="DOE Joint Genome Institute"/>
            <person name="Kuo A."/>
            <person name="Kohler A."/>
            <person name="Costa M.D."/>
            <person name="Nagy L.G."/>
            <person name="Floudas D."/>
            <person name="Copeland A."/>
            <person name="Barry K.W."/>
            <person name="Cichocki N."/>
            <person name="Veneault-Fourrey C."/>
            <person name="LaButti K."/>
            <person name="Lindquist E.A."/>
            <person name="Lipzen A."/>
            <person name="Lundell T."/>
            <person name="Morin E."/>
            <person name="Murat C."/>
            <person name="Sun H."/>
            <person name="Tunlid A."/>
            <person name="Henrissat B."/>
            <person name="Grigoriev I.V."/>
            <person name="Hibbett D.S."/>
            <person name="Martin F."/>
            <person name="Nordberg H.P."/>
            <person name="Cantor M.N."/>
            <person name="Hua S.X."/>
        </authorList>
    </citation>
    <scope>NUCLEOTIDE SEQUENCE [LARGE SCALE GENOMIC DNA]</scope>
    <source>
        <strain evidence="2 3">Marx 270</strain>
    </source>
</reference>
<evidence type="ECO:0000313" key="3">
    <source>
        <dbReference type="Proteomes" id="UP000054217"/>
    </source>
</evidence>
<organism evidence="2 3">
    <name type="scientific">Pisolithus tinctorius Marx 270</name>
    <dbReference type="NCBI Taxonomy" id="870435"/>
    <lineage>
        <taxon>Eukaryota</taxon>
        <taxon>Fungi</taxon>
        <taxon>Dikarya</taxon>
        <taxon>Basidiomycota</taxon>
        <taxon>Agaricomycotina</taxon>
        <taxon>Agaricomycetes</taxon>
        <taxon>Agaricomycetidae</taxon>
        <taxon>Boletales</taxon>
        <taxon>Sclerodermatineae</taxon>
        <taxon>Pisolithaceae</taxon>
        <taxon>Pisolithus</taxon>
    </lineage>
</organism>
<dbReference type="InParanoid" id="A0A0C3PFE4"/>
<dbReference type="EMBL" id="KN831947">
    <property type="protein sequence ID" value="KIO12615.1"/>
    <property type="molecule type" value="Genomic_DNA"/>
</dbReference>
<dbReference type="Pfam" id="PF17104">
    <property type="entry name" value="YBL010C_LAA2"/>
    <property type="match status" value="1"/>
</dbReference>
<reference evidence="3" key="2">
    <citation type="submission" date="2015-01" db="EMBL/GenBank/DDBJ databases">
        <title>Evolutionary Origins and Diversification of the Mycorrhizal Mutualists.</title>
        <authorList>
            <consortium name="DOE Joint Genome Institute"/>
            <consortium name="Mycorrhizal Genomics Consortium"/>
            <person name="Kohler A."/>
            <person name="Kuo A."/>
            <person name="Nagy L.G."/>
            <person name="Floudas D."/>
            <person name="Copeland A."/>
            <person name="Barry K.W."/>
            <person name="Cichocki N."/>
            <person name="Veneault-Fourrey C."/>
            <person name="LaButti K."/>
            <person name="Lindquist E.A."/>
            <person name="Lipzen A."/>
            <person name="Lundell T."/>
            <person name="Morin E."/>
            <person name="Murat C."/>
            <person name="Riley R."/>
            <person name="Ohm R."/>
            <person name="Sun H."/>
            <person name="Tunlid A."/>
            <person name="Henrissat B."/>
            <person name="Grigoriev I.V."/>
            <person name="Hibbett D.S."/>
            <person name="Martin F."/>
        </authorList>
    </citation>
    <scope>NUCLEOTIDE SEQUENCE [LARGE SCALE GENOMIC DNA]</scope>
    <source>
        <strain evidence="3">Marx 270</strain>
    </source>
</reference>
<feature type="compositionally biased region" description="Polar residues" evidence="1">
    <location>
        <begin position="231"/>
        <end position="250"/>
    </location>
</feature>
<dbReference type="PANTHER" id="PTHR38698">
    <property type="entry name" value="EXPRESSED PROTEIN"/>
    <property type="match status" value="1"/>
</dbReference>
<evidence type="ECO:0000256" key="1">
    <source>
        <dbReference type="SAM" id="MobiDB-lite"/>
    </source>
</evidence>
<feature type="region of interest" description="Disordered" evidence="1">
    <location>
        <begin position="220"/>
        <end position="254"/>
    </location>
</feature>
<dbReference type="AlphaFoldDB" id="A0A0C3PFE4"/>
<gene>
    <name evidence="2" type="ORF">M404DRAFT_124556</name>
</gene>
<proteinExistence type="predicted"/>
<protein>
    <submittedName>
        <fullName evidence="2">Uncharacterized protein</fullName>
    </submittedName>
</protein>